<feature type="chain" id="PRO_5038046096" evidence="1">
    <location>
        <begin position="24"/>
        <end position="896"/>
    </location>
</feature>
<dbReference type="Pfam" id="PF03797">
    <property type="entry name" value="Autotransporter"/>
    <property type="match status" value="1"/>
</dbReference>
<dbReference type="SUPFAM" id="SSF51126">
    <property type="entry name" value="Pectin lyase-like"/>
    <property type="match status" value="1"/>
</dbReference>
<dbReference type="InterPro" id="IPR036709">
    <property type="entry name" value="Autotransporte_beta_dom_sf"/>
</dbReference>
<protein>
    <submittedName>
        <fullName evidence="3">Autotransporter outer membrane beta-barrel domain-containing protein</fullName>
    </submittedName>
</protein>
<reference evidence="3 4" key="1">
    <citation type="submission" date="2021-01" db="EMBL/GenBank/DDBJ databases">
        <title>Entomomonas sp. F2A isolated from a house cricket (Acheta domesticus).</title>
        <authorList>
            <person name="Spergser J."/>
            <person name="Busse H.-J."/>
        </authorList>
    </citation>
    <scope>NUCLEOTIDE SEQUENCE [LARGE SCALE GENOMIC DNA]</scope>
    <source>
        <strain evidence="3 4">F2A</strain>
    </source>
</reference>
<evidence type="ECO:0000256" key="1">
    <source>
        <dbReference type="SAM" id="SignalP"/>
    </source>
</evidence>
<keyword evidence="1" id="KW-0732">Signal</keyword>
<evidence type="ECO:0000313" key="4">
    <source>
        <dbReference type="Proteomes" id="UP000595278"/>
    </source>
</evidence>
<dbReference type="PANTHER" id="PTHR35037:SF3">
    <property type="entry name" value="C-TERMINAL REGION OF AIDA-LIKE PROTEIN"/>
    <property type="match status" value="1"/>
</dbReference>
<dbReference type="Gene3D" id="2.160.20.20">
    <property type="match status" value="1"/>
</dbReference>
<dbReference type="NCBIfam" id="TIGR01414">
    <property type="entry name" value="autotrans_barl"/>
    <property type="match status" value="1"/>
</dbReference>
<dbReference type="InterPro" id="IPR006315">
    <property type="entry name" value="OM_autotransptr_brl_dom"/>
</dbReference>
<dbReference type="Proteomes" id="UP000595278">
    <property type="component" value="Chromosome"/>
</dbReference>
<evidence type="ECO:0000259" key="2">
    <source>
        <dbReference type="PROSITE" id="PS51208"/>
    </source>
</evidence>
<dbReference type="AlphaFoldDB" id="A0A974NDG9"/>
<gene>
    <name evidence="3" type="ORF">JHT90_08660</name>
</gene>
<evidence type="ECO:0000313" key="3">
    <source>
        <dbReference type="EMBL" id="QQP84488.1"/>
    </source>
</evidence>
<dbReference type="RefSeq" id="WP_201090385.1">
    <property type="nucleotide sequence ID" value="NZ_CP067393.1"/>
</dbReference>
<dbReference type="PANTHER" id="PTHR35037">
    <property type="entry name" value="C-TERMINAL REGION OF AIDA-LIKE PROTEIN"/>
    <property type="match status" value="1"/>
</dbReference>
<sequence length="896" mass="95522">MQTKRSLLAMMVMFVSYCNYSYAISCSGGNSCTDTNSRMSSAIVSGDNTTLTFTSTSVTLDRYRTGSTTVNASDKGSIIFAGDLAIMPTAANGEISNTTAMSIASGGSVIINGDFYLEGSPVSASPAMINIAGGDLIVKGDANWTSLENSTSGGILYVTGDSKIVVEGKATIRNDSSSTGLMTLSAQGNSSVQFNELDISSDNHFIATAGGDATLISTGKTIVESTSIGGDGIWLNGNSVISLGDSQTVADELINNRAGISQLNIGANASINVKYGDAIYVLTGSSNSITTIKGDVTSSGMAYNVSSSNTKNHMLHITGGNVNGDVGFARGDDIFKIDAGTLTGDVSMDNGANYFEATGGKIIGNVDVGYATTTKALVADKFDASQLSSLSGAGDLTFSNINFNGYSISNTEGTGLNGWDTINLTNNTTFNLVGRYLQANTDINIDQSSVLQVGSSVYGQDIRLMASNGTVNNAGLIKLSNGVVGEKWTIQGNYHGDNGLISFDTTLGDDNSPTDHLSITGDTSGTTYVRVNNVGGIGAETLNGIELINIAGSSDGEFKQQGRIVAGAYDYTLRRGEGANASNWYLTSYLSPTDPSTSAVRPEAGAYLGILENQAAFNHSFHDRQQMLDNQYQSSWLRVNYNRGKSRAANQITNRTDQYLVQLGTDLYQKDNFHFGVMGGYVASDINAHSRLQAIDAKAKSKGYSAGIYGTWYDQTNDQGGLYVDSYALYNWFDNKVNGHGQPEEKFKTRGYTLSAETGYGFIIKHSAKTEWQLEPQAQLIYNNFRSKGLTERNGTHVRLGGDDNITSRLGIRLQGKRDGFQPFVTFNYWHNTQNAEISMNNVDLTSDRARNIFEIKTGGQIAINKSLTAYGQLSGQLGSHSTKAYGGSIGIKYNW</sequence>
<feature type="domain" description="Autotransporter" evidence="2">
    <location>
        <begin position="628"/>
        <end position="896"/>
    </location>
</feature>
<dbReference type="InterPro" id="IPR051551">
    <property type="entry name" value="Autotransporter_adhesion"/>
</dbReference>
<feature type="signal peptide" evidence="1">
    <location>
        <begin position="1"/>
        <end position="23"/>
    </location>
</feature>
<dbReference type="KEGG" id="eaz:JHT90_08660"/>
<dbReference type="EMBL" id="CP067393">
    <property type="protein sequence ID" value="QQP84488.1"/>
    <property type="molecule type" value="Genomic_DNA"/>
</dbReference>
<dbReference type="InterPro" id="IPR005546">
    <property type="entry name" value="Autotransporte_beta"/>
</dbReference>
<dbReference type="GO" id="GO:0019867">
    <property type="term" value="C:outer membrane"/>
    <property type="evidence" value="ECO:0007669"/>
    <property type="project" value="InterPro"/>
</dbReference>
<dbReference type="InterPro" id="IPR011050">
    <property type="entry name" value="Pectin_lyase_fold/virulence"/>
</dbReference>
<keyword evidence="4" id="KW-1185">Reference proteome</keyword>
<dbReference type="InterPro" id="IPR043990">
    <property type="entry name" value="AC_1"/>
</dbReference>
<accession>A0A974NDG9</accession>
<dbReference type="Gene3D" id="2.40.128.130">
    <property type="entry name" value="Autotransporter beta-domain"/>
    <property type="match status" value="1"/>
</dbReference>
<dbReference type="SUPFAM" id="SSF103515">
    <property type="entry name" value="Autotransporter"/>
    <property type="match status" value="1"/>
</dbReference>
<name>A0A974NDG9_9GAMM</name>
<organism evidence="3 4">
    <name type="scientific">Entomomonas asaccharolytica</name>
    <dbReference type="NCBI Taxonomy" id="2785331"/>
    <lineage>
        <taxon>Bacteria</taxon>
        <taxon>Pseudomonadati</taxon>
        <taxon>Pseudomonadota</taxon>
        <taxon>Gammaproteobacteria</taxon>
        <taxon>Pseudomonadales</taxon>
        <taxon>Pseudomonadaceae</taxon>
        <taxon>Entomomonas</taxon>
    </lineage>
</organism>
<dbReference type="SMART" id="SM00869">
    <property type="entry name" value="Autotransporter"/>
    <property type="match status" value="1"/>
</dbReference>
<dbReference type="InterPro" id="IPR012332">
    <property type="entry name" value="Autotransporter_pectin_lyase_C"/>
</dbReference>
<dbReference type="CDD" id="cd01344">
    <property type="entry name" value="PL2_Passenger_AT"/>
    <property type="match status" value="1"/>
</dbReference>
<dbReference type="PROSITE" id="PS51208">
    <property type="entry name" value="AUTOTRANSPORTER"/>
    <property type="match status" value="1"/>
</dbReference>
<proteinExistence type="predicted"/>
<dbReference type="Pfam" id="PF18883">
    <property type="entry name" value="AC_1"/>
    <property type="match status" value="1"/>
</dbReference>